<reference evidence="2 3" key="1">
    <citation type="submission" date="2023-01" db="EMBL/GenBank/DDBJ databases">
        <title>Psychrosphaera sp. nov., isolated from marine algae.</title>
        <authorList>
            <person name="Bayburt H."/>
            <person name="Choi B.J."/>
            <person name="Kim J.M."/>
            <person name="Choi D.G."/>
            <person name="Jeon C.O."/>
        </authorList>
    </citation>
    <scope>NUCLEOTIDE SEQUENCE [LARGE SCALE GENOMIC DNA]</scope>
    <source>
        <strain evidence="2 3">G1-22</strain>
    </source>
</reference>
<dbReference type="InterPro" id="IPR051678">
    <property type="entry name" value="AGP_Transferase"/>
</dbReference>
<name>A0ABT5FDY2_9GAMM</name>
<feature type="domain" description="Aminoglycoside phosphotransferase" evidence="1">
    <location>
        <begin position="44"/>
        <end position="223"/>
    </location>
</feature>
<evidence type="ECO:0000313" key="2">
    <source>
        <dbReference type="EMBL" id="MDC2889755.1"/>
    </source>
</evidence>
<gene>
    <name evidence="2" type="ORF">PN838_14425</name>
</gene>
<accession>A0ABT5FDY2</accession>
<dbReference type="Proteomes" id="UP001528411">
    <property type="component" value="Unassembled WGS sequence"/>
</dbReference>
<dbReference type="InterPro" id="IPR002575">
    <property type="entry name" value="Aminoglycoside_PTrfase"/>
</dbReference>
<protein>
    <submittedName>
        <fullName evidence="2">Aminoglycoside phosphotransferase family protein</fullName>
    </submittedName>
</protein>
<dbReference type="Gene3D" id="3.90.1200.10">
    <property type="match status" value="1"/>
</dbReference>
<dbReference type="SUPFAM" id="SSF56112">
    <property type="entry name" value="Protein kinase-like (PK-like)"/>
    <property type="match status" value="1"/>
</dbReference>
<dbReference type="PANTHER" id="PTHR21310">
    <property type="entry name" value="AMINOGLYCOSIDE PHOSPHOTRANSFERASE-RELATED-RELATED"/>
    <property type="match status" value="1"/>
</dbReference>
<dbReference type="EMBL" id="JAQOMS010000002">
    <property type="protein sequence ID" value="MDC2889755.1"/>
    <property type="molecule type" value="Genomic_DNA"/>
</dbReference>
<evidence type="ECO:0000259" key="1">
    <source>
        <dbReference type="Pfam" id="PF01636"/>
    </source>
</evidence>
<sequence length="293" mass="33602">MRNGIDLVDTPQVRHLPQALLDQIVRLDAVFVGTHNTLKCYFDNGQVWYLKTARTKLASDSLQYEADITQHLNSQPHQNLSVPKVTWRDNKGMSLATEEIVGALMSRELLLTMLPLVVDALIEAHTTKLEQVSPATWTITQLKQEIDSVLTTRNDQWQLKQKFEAIKCLMDNNENITGCFKGLVHGDLNLGNILMTPDHTKVGLLDWECAQYTDVRWDLASIIVEFELNELQTQKLLLSYVQQFNLTAIFNKSGSNELAPNEFVQGAQHWIEFYRLTCLCWALKHNHPLRLYQ</sequence>
<organism evidence="2 3">
    <name type="scientific">Psychrosphaera algicola</name>
    <dbReference type="NCBI Taxonomy" id="3023714"/>
    <lineage>
        <taxon>Bacteria</taxon>
        <taxon>Pseudomonadati</taxon>
        <taxon>Pseudomonadota</taxon>
        <taxon>Gammaproteobacteria</taxon>
        <taxon>Alteromonadales</taxon>
        <taxon>Pseudoalteromonadaceae</taxon>
        <taxon>Psychrosphaera</taxon>
    </lineage>
</organism>
<comment type="caution">
    <text evidence="2">The sequence shown here is derived from an EMBL/GenBank/DDBJ whole genome shotgun (WGS) entry which is preliminary data.</text>
</comment>
<dbReference type="RefSeq" id="WP_272181128.1">
    <property type="nucleotide sequence ID" value="NZ_JAQOMS010000002.1"/>
</dbReference>
<proteinExistence type="predicted"/>
<evidence type="ECO:0000313" key="3">
    <source>
        <dbReference type="Proteomes" id="UP001528411"/>
    </source>
</evidence>
<dbReference type="InterPro" id="IPR011009">
    <property type="entry name" value="Kinase-like_dom_sf"/>
</dbReference>
<dbReference type="Pfam" id="PF01636">
    <property type="entry name" value="APH"/>
    <property type="match status" value="1"/>
</dbReference>
<keyword evidence="3" id="KW-1185">Reference proteome</keyword>